<dbReference type="SUPFAM" id="SSF54593">
    <property type="entry name" value="Glyoxalase/Bleomycin resistance protein/Dihydroxybiphenyl dioxygenase"/>
    <property type="match status" value="1"/>
</dbReference>
<dbReference type="InterPro" id="IPR004360">
    <property type="entry name" value="Glyas_Fos-R_dOase_dom"/>
</dbReference>
<dbReference type="InterPro" id="IPR037523">
    <property type="entry name" value="VOC_core"/>
</dbReference>
<keyword evidence="3" id="KW-1185">Reference proteome</keyword>
<evidence type="ECO:0000313" key="2">
    <source>
        <dbReference type="EMBL" id="WYY07241.1"/>
    </source>
</evidence>
<protein>
    <submittedName>
        <fullName evidence="2">VOC family protein</fullName>
    </submittedName>
</protein>
<organism evidence="2 3">
    <name type="scientific">Gordonia hydrophobica</name>
    <dbReference type="NCBI Taxonomy" id="40516"/>
    <lineage>
        <taxon>Bacteria</taxon>
        <taxon>Bacillati</taxon>
        <taxon>Actinomycetota</taxon>
        <taxon>Actinomycetes</taxon>
        <taxon>Mycobacteriales</taxon>
        <taxon>Gordoniaceae</taxon>
        <taxon>Gordonia</taxon>
    </lineage>
</organism>
<dbReference type="Gene3D" id="3.30.720.120">
    <property type="match status" value="1"/>
</dbReference>
<dbReference type="RefSeq" id="WP_066167937.1">
    <property type="nucleotide sequence ID" value="NZ_CP136137.1"/>
</dbReference>
<evidence type="ECO:0000313" key="3">
    <source>
        <dbReference type="Proteomes" id="UP001479933"/>
    </source>
</evidence>
<dbReference type="InterPro" id="IPR029068">
    <property type="entry name" value="Glyas_Bleomycin-R_OHBP_Dase"/>
</dbReference>
<accession>A0ABZ2U304</accession>
<evidence type="ECO:0000259" key="1">
    <source>
        <dbReference type="PROSITE" id="PS51819"/>
    </source>
</evidence>
<proteinExistence type="predicted"/>
<dbReference type="Gene3D" id="3.30.720.110">
    <property type="match status" value="1"/>
</dbReference>
<dbReference type="EMBL" id="CP136137">
    <property type="protein sequence ID" value="WYY07241.1"/>
    <property type="molecule type" value="Genomic_DNA"/>
</dbReference>
<dbReference type="Pfam" id="PF00903">
    <property type="entry name" value="Glyoxalase"/>
    <property type="match status" value="1"/>
</dbReference>
<name>A0ABZ2U304_9ACTN</name>
<dbReference type="PROSITE" id="PS51819">
    <property type="entry name" value="VOC"/>
    <property type="match status" value="1"/>
</dbReference>
<reference evidence="2 3" key="1">
    <citation type="journal article" date="2023" name="Virus Evol.">
        <title>Computational host range prediction-The good, the bad, and the ugly.</title>
        <authorList>
            <person name="Howell A.A."/>
            <person name="Versoza C.J."/>
            <person name="Pfeifer S.P."/>
        </authorList>
    </citation>
    <scope>NUCLEOTIDE SEQUENCE [LARGE SCALE GENOMIC DNA]</scope>
    <source>
        <strain evidence="2 3">1610/1b</strain>
    </source>
</reference>
<feature type="domain" description="VOC" evidence="1">
    <location>
        <begin position="4"/>
        <end position="131"/>
    </location>
</feature>
<dbReference type="Proteomes" id="UP001479933">
    <property type="component" value="Chromosome"/>
</dbReference>
<sequence>MSEPPVTPAVTYLDPKAATAWLTTAFGFTLSMAIEGPPDAPGASHYEMDTPGGGRIMVGGRWTDRTRSPAELDGANTQSVHVQLPDGLDDHCERARAAGARIVAEPADQFFGDRTYRAADVEGHLWTFAVHVCDVSRADAEAIIGLPIVATHWE</sequence>
<gene>
    <name evidence="2" type="ORF">RVF87_19930</name>
</gene>